<sequence>MKPQDSQAPAIVEGDDGINVRELIGVVLENGLWVIAAVVLSLLVGAYIAYTESDVYQAQALVQVERQKSLFEDSLAIGPQQPQSSAQVEILKSRSVIGAAVRELNLNLDARPVHLGRLGAAMARGYQGERPAAPPLQWLPLGGLLDGYAWGGERIDLGRLEVPDALLGVPLTLRAEGDKRFALLAPGARTLLTGTAGQVATADYAGGEVRIFVAALKARPGTHFTVVNRPIGGVVSSLRSRLEVTETGRQSGVLDISYTAGSQQQAQTQLDAITEAYLRQNVERQNEQSRQTLSFLQEQLPNLKEEVDTAQSKLRDYQEREGSVDLSLEAQGLLGQVSDIEQQLSELELKESELLQEYTAEHPTVQSVRRARSQLQQERREIESKLQKLPEREAQFLELSRDAKVANELYVQLLNRAQELEVTKAGTTGFVHIVDSAYASGQPVWPKTSRIMLLALAAGLILGLGLAFLRDALRLTLRDPDVIEQKVGLPVYATIPYSRTQSRLAQDKRQSGILALTSQDDLALEALRSLRTSLQFALMEAGSPVVCITSPAPGAGKSFVSSNLALLVGELGKRVLLVDADMRRGHIHRAFGLSRSPGLSDIVTGEVSPESVIHRVAEERMDFLSGGTIPPNPSELLLNPRFRNLLQTWSEQYDLVLIDTPPLLSVTDGVIVAEQSGTTLLVGRYNQTRLHEIDTATKRLRQSGARLSGLVFNAYRPGVSRYAYGKYGYHAYRYGSG</sequence>
<organism evidence="19 20">
    <name type="scientific">Spectribacter acetivorans</name>
    <dbReference type="NCBI Taxonomy" id="3075603"/>
    <lineage>
        <taxon>Bacteria</taxon>
        <taxon>Pseudomonadati</taxon>
        <taxon>Pseudomonadota</taxon>
        <taxon>Gammaproteobacteria</taxon>
        <taxon>Salinisphaerales</taxon>
        <taxon>Salinisphaeraceae</taxon>
        <taxon>Spectribacter</taxon>
    </lineage>
</organism>
<dbReference type="InterPro" id="IPR050445">
    <property type="entry name" value="Bact_polysacc_biosynth/exp"/>
</dbReference>
<feature type="coiled-coil region" evidence="14">
    <location>
        <begin position="279"/>
        <end position="423"/>
    </location>
</feature>
<evidence type="ECO:0000256" key="8">
    <source>
        <dbReference type="ARBA" id="ARBA00022777"/>
    </source>
</evidence>
<dbReference type="Pfam" id="PF13807">
    <property type="entry name" value="GNVR"/>
    <property type="match status" value="1"/>
</dbReference>
<keyword evidence="6 15" id="KW-0812">Transmembrane</keyword>
<dbReference type="InterPro" id="IPR027417">
    <property type="entry name" value="P-loop_NTPase"/>
</dbReference>
<evidence type="ECO:0000256" key="1">
    <source>
        <dbReference type="ARBA" id="ARBA00004429"/>
    </source>
</evidence>
<keyword evidence="20" id="KW-1185">Reference proteome</keyword>
<evidence type="ECO:0000256" key="12">
    <source>
        <dbReference type="ARBA" id="ARBA00023137"/>
    </source>
</evidence>
<dbReference type="Gene3D" id="3.40.50.300">
    <property type="entry name" value="P-loop containing nucleotide triphosphate hydrolases"/>
    <property type="match status" value="1"/>
</dbReference>
<dbReference type="NCBIfam" id="TIGR01007">
    <property type="entry name" value="eps_fam"/>
    <property type="match status" value="1"/>
</dbReference>
<comment type="similarity">
    <text evidence="2">Belongs to the etk/wzc family.</text>
</comment>
<dbReference type="PANTHER" id="PTHR32309">
    <property type="entry name" value="TYROSINE-PROTEIN KINASE"/>
    <property type="match status" value="1"/>
</dbReference>
<evidence type="ECO:0000256" key="11">
    <source>
        <dbReference type="ARBA" id="ARBA00023136"/>
    </source>
</evidence>
<accession>A0ABU3BBP5</accession>
<evidence type="ECO:0000259" key="17">
    <source>
        <dbReference type="Pfam" id="PF13614"/>
    </source>
</evidence>
<evidence type="ECO:0000256" key="15">
    <source>
        <dbReference type="SAM" id="Phobius"/>
    </source>
</evidence>
<reference evidence="19 20" key="1">
    <citation type="submission" date="2023-09" db="EMBL/GenBank/DDBJ databases">
        <authorList>
            <person name="Rey-Velasco X."/>
        </authorList>
    </citation>
    <scope>NUCLEOTIDE SEQUENCE [LARGE SCALE GENOMIC DNA]</scope>
    <source>
        <strain evidence="19 20">P385</strain>
    </source>
</reference>
<keyword evidence="10 15" id="KW-1133">Transmembrane helix</keyword>
<keyword evidence="11 15" id="KW-0472">Membrane</keyword>
<dbReference type="InterPro" id="IPR005702">
    <property type="entry name" value="Wzc-like_C"/>
</dbReference>
<keyword evidence="12" id="KW-0829">Tyrosine-protein kinase</keyword>
<dbReference type="EC" id="2.7.10.2" evidence="19"/>
<comment type="catalytic activity">
    <reaction evidence="13">
        <text>L-tyrosyl-[protein] + ATP = O-phospho-L-tyrosyl-[protein] + ADP + H(+)</text>
        <dbReference type="Rhea" id="RHEA:10596"/>
        <dbReference type="Rhea" id="RHEA-COMP:10136"/>
        <dbReference type="Rhea" id="RHEA-COMP:20101"/>
        <dbReference type="ChEBI" id="CHEBI:15378"/>
        <dbReference type="ChEBI" id="CHEBI:30616"/>
        <dbReference type="ChEBI" id="CHEBI:46858"/>
        <dbReference type="ChEBI" id="CHEBI:61978"/>
        <dbReference type="ChEBI" id="CHEBI:456216"/>
    </reaction>
</comment>
<name>A0ABU3BBP5_9GAMM</name>
<feature type="transmembrane region" description="Helical" evidence="15">
    <location>
        <begin position="31"/>
        <end position="50"/>
    </location>
</feature>
<feature type="domain" description="AAA" evidence="17">
    <location>
        <begin position="546"/>
        <end position="667"/>
    </location>
</feature>
<dbReference type="CDD" id="cd05387">
    <property type="entry name" value="BY-kinase"/>
    <property type="match status" value="1"/>
</dbReference>
<evidence type="ECO:0000313" key="19">
    <source>
        <dbReference type="EMBL" id="MDT0619879.1"/>
    </source>
</evidence>
<evidence type="ECO:0000256" key="9">
    <source>
        <dbReference type="ARBA" id="ARBA00022840"/>
    </source>
</evidence>
<evidence type="ECO:0000256" key="10">
    <source>
        <dbReference type="ARBA" id="ARBA00022989"/>
    </source>
</evidence>
<dbReference type="EMBL" id="JAVRHY010000023">
    <property type="protein sequence ID" value="MDT0619879.1"/>
    <property type="molecule type" value="Genomic_DNA"/>
</dbReference>
<keyword evidence="7" id="KW-0547">Nucleotide-binding</keyword>
<keyword evidence="9" id="KW-0067">ATP-binding</keyword>
<evidence type="ECO:0000256" key="2">
    <source>
        <dbReference type="ARBA" id="ARBA00008883"/>
    </source>
</evidence>
<dbReference type="PANTHER" id="PTHR32309:SF32">
    <property type="entry name" value="TYROSINE-PROTEIN KINASE ETK-RELATED"/>
    <property type="match status" value="1"/>
</dbReference>
<evidence type="ECO:0000259" key="16">
    <source>
        <dbReference type="Pfam" id="PF02706"/>
    </source>
</evidence>
<feature type="domain" description="Polysaccharide chain length determinant N-terminal" evidence="16">
    <location>
        <begin position="17"/>
        <end position="104"/>
    </location>
</feature>
<comment type="subcellular location">
    <subcellularLocation>
        <location evidence="1">Cell inner membrane</location>
        <topology evidence="1">Multi-pass membrane protein</topology>
    </subcellularLocation>
</comment>
<evidence type="ECO:0000313" key="20">
    <source>
        <dbReference type="Proteomes" id="UP001259982"/>
    </source>
</evidence>
<keyword evidence="5 19" id="KW-0808">Transferase</keyword>
<proteinExistence type="inferred from homology"/>
<keyword evidence="4" id="KW-0997">Cell inner membrane</keyword>
<dbReference type="Pfam" id="PF23607">
    <property type="entry name" value="WZC_N"/>
    <property type="match status" value="1"/>
</dbReference>
<evidence type="ECO:0000256" key="3">
    <source>
        <dbReference type="ARBA" id="ARBA00022475"/>
    </source>
</evidence>
<keyword evidence="3" id="KW-1003">Cell membrane</keyword>
<protein>
    <submittedName>
        <fullName evidence="19">Polysaccharide biosynthesis tyrosine autokinase</fullName>
        <ecNumber evidence="19">2.7.10.2</ecNumber>
    </submittedName>
</protein>
<dbReference type="RefSeq" id="WP_311660588.1">
    <property type="nucleotide sequence ID" value="NZ_JAVRHY010000023.1"/>
</dbReference>
<evidence type="ECO:0000256" key="14">
    <source>
        <dbReference type="SAM" id="Coils"/>
    </source>
</evidence>
<dbReference type="SUPFAM" id="SSF52540">
    <property type="entry name" value="P-loop containing nucleoside triphosphate hydrolases"/>
    <property type="match status" value="1"/>
</dbReference>
<feature type="transmembrane region" description="Helical" evidence="15">
    <location>
        <begin position="451"/>
        <end position="469"/>
    </location>
</feature>
<dbReference type="Proteomes" id="UP001259982">
    <property type="component" value="Unassembled WGS sequence"/>
</dbReference>
<evidence type="ECO:0000256" key="7">
    <source>
        <dbReference type="ARBA" id="ARBA00022741"/>
    </source>
</evidence>
<comment type="caution">
    <text evidence="19">The sequence shown here is derived from an EMBL/GenBank/DDBJ whole genome shotgun (WGS) entry which is preliminary data.</text>
</comment>
<evidence type="ECO:0000256" key="4">
    <source>
        <dbReference type="ARBA" id="ARBA00022519"/>
    </source>
</evidence>
<gene>
    <name evidence="19" type="ORF">RM531_15505</name>
</gene>
<dbReference type="InterPro" id="IPR003856">
    <property type="entry name" value="LPS_length_determ_N"/>
</dbReference>
<dbReference type="Pfam" id="PF13614">
    <property type="entry name" value="AAA_31"/>
    <property type="match status" value="1"/>
</dbReference>
<dbReference type="InterPro" id="IPR025669">
    <property type="entry name" value="AAA_dom"/>
</dbReference>
<feature type="domain" description="Tyrosine-protein kinase G-rich" evidence="18">
    <location>
        <begin position="393"/>
        <end position="471"/>
    </location>
</feature>
<evidence type="ECO:0000256" key="5">
    <source>
        <dbReference type="ARBA" id="ARBA00022679"/>
    </source>
</evidence>
<dbReference type="InterPro" id="IPR032807">
    <property type="entry name" value="GNVR"/>
</dbReference>
<evidence type="ECO:0000256" key="6">
    <source>
        <dbReference type="ARBA" id="ARBA00022692"/>
    </source>
</evidence>
<evidence type="ECO:0000259" key="18">
    <source>
        <dbReference type="Pfam" id="PF13807"/>
    </source>
</evidence>
<evidence type="ECO:0000256" key="13">
    <source>
        <dbReference type="ARBA" id="ARBA00053015"/>
    </source>
</evidence>
<keyword evidence="8" id="KW-0418">Kinase</keyword>
<keyword evidence="14" id="KW-0175">Coiled coil</keyword>
<dbReference type="GO" id="GO:0004715">
    <property type="term" value="F:non-membrane spanning protein tyrosine kinase activity"/>
    <property type="evidence" value="ECO:0007669"/>
    <property type="project" value="UniProtKB-EC"/>
</dbReference>
<dbReference type="Pfam" id="PF02706">
    <property type="entry name" value="Wzz"/>
    <property type="match status" value="1"/>
</dbReference>